<proteinExistence type="predicted"/>
<evidence type="ECO:0000256" key="1">
    <source>
        <dbReference type="SAM" id="MobiDB-lite"/>
    </source>
</evidence>
<evidence type="ECO:0000313" key="2">
    <source>
        <dbReference type="EnsemblMetazoa" id="G1447.2:cds"/>
    </source>
</evidence>
<dbReference type="AlphaFoldDB" id="A0A8W8IK31"/>
<feature type="compositionally biased region" description="Low complexity" evidence="1">
    <location>
        <begin position="61"/>
        <end position="73"/>
    </location>
</feature>
<name>A0A8W8IK31_MAGGI</name>
<dbReference type="Proteomes" id="UP000005408">
    <property type="component" value="Unassembled WGS sequence"/>
</dbReference>
<sequence>ERLESSGDFSGDYQHVMCSNYSSTCASDSENIDTCPSTPELTRNASQSTICDSEMMDDITSTLSSGNSSSPSTFHYHTNIQIDSSGPDVTHDPPYSSA</sequence>
<evidence type="ECO:0000313" key="3">
    <source>
        <dbReference type="Proteomes" id="UP000005408"/>
    </source>
</evidence>
<feature type="compositionally biased region" description="Polar residues" evidence="1">
    <location>
        <begin position="75"/>
        <end position="84"/>
    </location>
</feature>
<keyword evidence="3" id="KW-1185">Reference proteome</keyword>
<reference evidence="2" key="1">
    <citation type="submission" date="2022-08" db="UniProtKB">
        <authorList>
            <consortium name="EnsemblMetazoa"/>
        </authorList>
    </citation>
    <scope>IDENTIFICATION</scope>
    <source>
        <strain evidence="2">05x7-T-G4-1.051#20</strain>
    </source>
</reference>
<organism evidence="2 3">
    <name type="scientific">Magallana gigas</name>
    <name type="common">Pacific oyster</name>
    <name type="synonym">Crassostrea gigas</name>
    <dbReference type="NCBI Taxonomy" id="29159"/>
    <lineage>
        <taxon>Eukaryota</taxon>
        <taxon>Metazoa</taxon>
        <taxon>Spiralia</taxon>
        <taxon>Lophotrochozoa</taxon>
        <taxon>Mollusca</taxon>
        <taxon>Bivalvia</taxon>
        <taxon>Autobranchia</taxon>
        <taxon>Pteriomorphia</taxon>
        <taxon>Ostreida</taxon>
        <taxon>Ostreoidea</taxon>
        <taxon>Ostreidae</taxon>
        <taxon>Magallana</taxon>
    </lineage>
</organism>
<protein>
    <submittedName>
        <fullName evidence="2">Uncharacterized protein</fullName>
    </submittedName>
</protein>
<accession>A0A8W8IK31</accession>
<dbReference type="EnsemblMetazoa" id="G1447.2">
    <property type="protein sequence ID" value="G1447.2:cds"/>
    <property type="gene ID" value="G1447"/>
</dbReference>
<feature type="region of interest" description="Disordered" evidence="1">
    <location>
        <begin position="61"/>
        <end position="98"/>
    </location>
</feature>